<feature type="region of interest" description="Disordered" evidence="5">
    <location>
        <begin position="1"/>
        <end position="96"/>
    </location>
</feature>
<evidence type="ECO:0000256" key="1">
    <source>
        <dbReference type="ARBA" id="ARBA00023015"/>
    </source>
</evidence>
<dbReference type="SUPFAM" id="SSF46689">
    <property type="entry name" value="Homeodomain-like"/>
    <property type="match status" value="1"/>
</dbReference>
<feature type="compositionally biased region" description="Basic and acidic residues" evidence="5">
    <location>
        <begin position="18"/>
        <end position="27"/>
    </location>
</feature>
<evidence type="ECO:0000256" key="4">
    <source>
        <dbReference type="PROSITE-ProRule" id="PRU00335"/>
    </source>
</evidence>
<dbReference type="InterPro" id="IPR001647">
    <property type="entry name" value="HTH_TetR"/>
</dbReference>
<comment type="caution">
    <text evidence="7">The sequence shown here is derived from an EMBL/GenBank/DDBJ whole genome shotgun (WGS) entry which is preliminary data.</text>
</comment>
<sequence>MGARGHRRGLRDPPGPESTRRSQEQRPRPGGGRRHRGRPHRGEPRRGRDSGRVPVLDARRDARCRRPDAAHRGAGDPRPPGPVTGAPQGPRRRLDEDRRRAQIITAAVEEVAASGYEGATLTRVAARAGVSKGLLWHYFTGKDDLMAATAESTLRRITDAVAAGLDLAAPVPDVIRAALRRAADLSATTELIALDRIVHNLRGPDGAPRLTLDAYEEVYAGQETLFRRGQAEGSLRGFDTRVMAVTYQGAVDMMIAYLTAHPEADRHAYADALAEILLSGIARA</sequence>
<protein>
    <submittedName>
        <fullName evidence="7">TetR/AcrR family transcriptional regulator</fullName>
    </submittedName>
</protein>
<dbReference type="GO" id="GO:0003700">
    <property type="term" value="F:DNA-binding transcription factor activity"/>
    <property type="evidence" value="ECO:0007669"/>
    <property type="project" value="TreeGrafter"/>
</dbReference>
<dbReference type="Gene3D" id="1.10.357.10">
    <property type="entry name" value="Tetracycline Repressor, domain 2"/>
    <property type="match status" value="1"/>
</dbReference>
<accession>A0A426V466</accession>
<evidence type="ECO:0000313" key="7">
    <source>
        <dbReference type="EMBL" id="RRS01709.1"/>
    </source>
</evidence>
<dbReference type="EMBL" id="RSEB01000001">
    <property type="protein sequence ID" value="RRS01709.1"/>
    <property type="molecule type" value="Genomic_DNA"/>
</dbReference>
<dbReference type="AlphaFoldDB" id="A0A426V466"/>
<keyword evidence="1" id="KW-0805">Transcription regulation</keyword>
<dbReference type="PROSITE" id="PS50977">
    <property type="entry name" value="HTH_TETR_2"/>
    <property type="match status" value="1"/>
</dbReference>
<reference evidence="7 8" key="1">
    <citation type="submission" date="2018-12" db="EMBL/GenBank/DDBJ databases">
        <title>Glycomyces sp. YIM 121974 draft genome.</title>
        <authorList>
            <person name="Li Q."/>
        </authorList>
    </citation>
    <scope>NUCLEOTIDE SEQUENCE [LARGE SCALE GENOMIC DNA]</scope>
    <source>
        <strain evidence="7 8">YIM 121974</strain>
    </source>
</reference>
<evidence type="ECO:0000256" key="2">
    <source>
        <dbReference type="ARBA" id="ARBA00023125"/>
    </source>
</evidence>
<evidence type="ECO:0000256" key="5">
    <source>
        <dbReference type="SAM" id="MobiDB-lite"/>
    </source>
</evidence>
<dbReference type="Proteomes" id="UP000277256">
    <property type="component" value="Unassembled WGS sequence"/>
</dbReference>
<dbReference type="InterPro" id="IPR036271">
    <property type="entry name" value="Tet_transcr_reg_TetR-rel_C_sf"/>
</dbReference>
<dbReference type="InterPro" id="IPR009057">
    <property type="entry name" value="Homeodomain-like_sf"/>
</dbReference>
<name>A0A426V466_9ACTN</name>
<keyword evidence="3" id="KW-0804">Transcription</keyword>
<gene>
    <name evidence="7" type="ORF">EIW28_02820</name>
</gene>
<organism evidence="7 8">
    <name type="scientific">Glycomyces terrestris</name>
    <dbReference type="NCBI Taxonomy" id="2493553"/>
    <lineage>
        <taxon>Bacteria</taxon>
        <taxon>Bacillati</taxon>
        <taxon>Actinomycetota</taxon>
        <taxon>Actinomycetes</taxon>
        <taxon>Glycomycetales</taxon>
        <taxon>Glycomycetaceae</taxon>
        <taxon>Glycomyces</taxon>
    </lineage>
</organism>
<evidence type="ECO:0000259" key="6">
    <source>
        <dbReference type="PROSITE" id="PS50977"/>
    </source>
</evidence>
<dbReference type="SUPFAM" id="SSF48498">
    <property type="entry name" value="Tetracyclin repressor-like, C-terminal domain"/>
    <property type="match status" value="1"/>
</dbReference>
<dbReference type="PRINTS" id="PR00455">
    <property type="entry name" value="HTHTETR"/>
</dbReference>
<keyword evidence="8" id="KW-1185">Reference proteome</keyword>
<dbReference type="PANTHER" id="PTHR30055">
    <property type="entry name" value="HTH-TYPE TRANSCRIPTIONAL REGULATOR RUTR"/>
    <property type="match status" value="1"/>
</dbReference>
<feature type="compositionally biased region" description="Basic and acidic residues" evidence="5">
    <location>
        <begin position="40"/>
        <end position="75"/>
    </location>
</feature>
<dbReference type="Gene3D" id="1.10.10.60">
    <property type="entry name" value="Homeodomain-like"/>
    <property type="match status" value="1"/>
</dbReference>
<evidence type="ECO:0000256" key="3">
    <source>
        <dbReference type="ARBA" id="ARBA00023163"/>
    </source>
</evidence>
<dbReference type="GO" id="GO:0000976">
    <property type="term" value="F:transcription cis-regulatory region binding"/>
    <property type="evidence" value="ECO:0007669"/>
    <property type="project" value="TreeGrafter"/>
</dbReference>
<feature type="DNA-binding region" description="H-T-H motif" evidence="4">
    <location>
        <begin position="120"/>
        <end position="139"/>
    </location>
</feature>
<dbReference type="Pfam" id="PF00440">
    <property type="entry name" value="TetR_N"/>
    <property type="match status" value="1"/>
</dbReference>
<proteinExistence type="predicted"/>
<feature type="domain" description="HTH tetR-type" evidence="6">
    <location>
        <begin position="97"/>
        <end position="157"/>
    </location>
</feature>
<evidence type="ECO:0000313" key="8">
    <source>
        <dbReference type="Proteomes" id="UP000277256"/>
    </source>
</evidence>
<keyword evidence="2 4" id="KW-0238">DNA-binding</keyword>
<dbReference type="PANTHER" id="PTHR30055:SF234">
    <property type="entry name" value="HTH-TYPE TRANSCRIPTIONAL REGULATOR BETI"/>
    <property type="match status" value="1"/>
</dbReference>
<dbReference type="InterPro" id="IPR050109">
    <property type="entry name" value="HTH-type_TetR-like_transc_reg"/>
</dbReference>